<feature type="transmembrane region" description="Helical" evidence="1">
    <location>
        <begin position="25"/>
        <end position="46"/>
    </location>
</feature>
<dbReference type="AlphaFoldDB" id="A0A0G1U3H8"/>
<dbReference type="Proteomes" id="UP000033860">
    <property type="component" value="Unassembled WGS sequence"/>
</dbReference>
<keyword evidence="1" id="KW-1133">Transmembrane helix</keyword>
<evidence type="ECO:0000313" key="3">
    <source>
        <dbReference type="Proteomes" id="UP000033860"/>
    </source>
</evidence>
<sequence length="83" mass="9177">METPVFAPQFGPSAKLLAFLFTPQAVHYLFLAALILFVIASTVLLYHWLRYNVGMFRTVIVVAVYFGGGFLLLAASYSAALLF</sequence>
<evidence type="ECO:0000256" key="1">
    <source>
        <dbReference type="SAM" id="Phobius"/>
    </source>
</evidence>
<keyword evidence="1" id="KW-0812">Transmembrane</keyword>
<reference evidence="2 3" key="1">
    <citation type="journal article" date="2015" name="Nature">
        <title>rRNA introns, odd ribosomes, and small enigmatic genomes across a large radiation of phyla.</title>
        <authorList>
            <person name="Brown C.T."/>
            <person name="Hug L.A."/>
            <person name="Thomas B.C."/>
            <person name="Sharon I."/>
            <person name="Castelle C.J."/>
            <person name="Singh A."/>
            <person name="Wilkins M.J."/>
            <person name="Williams K.H."/>
            <person name="Banfield J.F."/>
        </authorList>
    </citation>
    <scope>NUCLEOTIDE SEQUENCE [LARGE SCALE GENOMIC DNA]</scope>
</reference>
<keyword evidence="1" id="KW-0472">Membrane</keyword>
<name>A0A0G1U3H8_9BACT</name>
<accession>A0A0G1U3H8</accession>
<dbReference type="EMBL" id="LCNT01000006">
    <property type="protein sequence ID" value="KKU60913.1"/>
    <property type="molecule type" value="Genomic_DNA"/>
</dbReference>
<proteinExistence type="predicted"/>
<organism evidence="2 3">
    <name type="scientific">Candidatus Beckwithbacteria bacterium GW2011_GWB1_47_15</name>
    <dbReference type="NCBI Taxonomy" id="1618371"/>
    <lineage>
        <taxon>Bacteria</taxon>
        <taxon>Candidatus Beckwithiibacteriota</taxon>
    </lineage>
</organism>
<protein>
    <submittedName>
        <fullName evidence="2">Uncharacterized protein</fullName>
    </submittedName>
</protein>
<comment type="caution">
    <text evidence="2">The sequence shown here is derived from an EMBL/GenBank/DDBJ whole genome shotgun (WGS) entry which is preliminary data.</text>
</comment>
<evidence type="ECO:0000313" key="2">
    <source>
        <dbReference type="EMBL" id="KKU60913.1"/>
    </source>
</evidence>
<feature type="transmembrane region" description="Helical" evidence="1">
    <location>
        <begin position="58"/>
        <end position="80"/>
    </location>
</feature>
<gene>
    <name evidence="2" type="ORF">UX85_C0006G0047</name>
</gene>